<dbReference type="GO" id="GO:0031445">
    <property type="term" value="P:regulation of heterochromatin formation"/>
    <property type="evidence" value="ECO:0007669"/>
    <property type="project" value="TreeGrafter"/>
</dbReference>
<keyword evidence="9" id="KW-0804">Transcription</keyword>
<feature type="domain" description="PHD-type" evidence="15">
    <location>
        <begin position="1091"/>
        <end position="1141"/>
    </location>
</feature>
<dbReference type="AlphaFoldDB" id="A0A1B6DWQ6"/>
<evidence type="ECO:0000256" key="2">
    <source>
        <dbReference type="ARBA" id="ARBA00022553"/>
    </source>
</evidence>
<dbReference type="PANTHER" id="PTHR46510:SF1">
    <property type="entry name" value="BROMODOMAIN ADJACENT TO ZINC FINGER DOMAIN PROTEIN 1A"/>
    <property type="match status" value="1"/>
</dbReference>
<keyword evidence="3" id="KW-0479">Metal-binding</keyword>
<dbReference type="Pfam" id="PF10537">
    <property type="entry name" value="WAC_Acf1_DNA_bd"/>
    <property type="match status" value="1"/>
</dbReference>
<dbReference type="SMART" id="SM00571">
    <property type="entry name" value="DDT"/>
    <property type="match status" value="1"/>
</dbReference>
<dbReference type="PROSITE" id="PS51136">
    <property type="entry name" value="WAC"/>
    <property type="match status" value="1"/>
</dbReference>
<dbReference type="GO" id="GO:0003677">
    <property type="term" value="F:DNA binding"/>
    <property type="evidence" value="ECO:0007669"/>
    <property type="project" value="TreeGrafter"/>
</dbReference>
<evidence type="ECO:0000256" key="7">
    <source>
        <dbReference type="ARBA" id="ARBA00023054"/>
    </source>
</evidence>
<evidence type="ECO:0000259" key="15">
    <source>
        <dbReference type="PROSITE" id="PS50016"/>
    </source>
</evidence>
<dbReference type="InterPro" id="IPR001965">
    <property type="entry name" value="Znf_PHD"/>
</dbReference>
<dbReference type="InterPro" id="IPR018501">
    <property type="entry name" value="DDT_dom"/>
</dbReference>
<dbReference type="InterPro" id="IPR019787">
    <property type="entry name" value="Znf_PHD-finger"/>
</dbReference>
<feature type="domain" description="PHD-type" evidence="15">
    <location>
        <begin position="1179"/>
        <end position="1226"/>
    </location>
</feature>
<dbReference type="InterPro" id="IPR011011">
    <property type="entry name" value="Znf_FYVE_PHD"/>
</dbReference>
<evidence type="ECO:0000259" key="17">
    <source>
        <dbReference type="PROSITE" id="PS51136"/>
    </source>
</evidence>
<dbReference type="InterPro" id="IPR028941">
    <property type="entry name" value="WHIM2_dom"/>
</dbReference>
<dbReference type="GO" id="GO:0006338">
    <property type="term" value="P:chromatin remodeling"/>
    <property type="evidence" value="ECO:0007669"/>
    <property type="project" value="InterPro"/>
</dbReference>
<keyword evidence="6" id="KW-0805">Transcription regulation</keyword>
<dbReference type="GO" id="GO:0008623">
    <property type="term" value="C:CHRAC"/>
    <property type="evidence" value="ECO:0007669"/>
    <property type="project" value="TreeGrafter"/>
</dbReference>
<feature type="domain" description="DDT" evidence="16">
    <location>
        <begin position="417"/>
        <end position="482"/>
    </location>
</feature>
<evidence type="ECO:0000256" key="13">
    <source>
        <dbReference type="PROSITE-ProRule" id="PRU00475"/>
    </source>
</evidence>
<keyword evidence="5" id="KW-0862">Zinc</keyword>
<dbReference type="GO" id="GO:0000228">
    <property type="term" value="C:nuclear chromosome"/>
    <property type="evidence" value="ECO:0007669"/>
    <property type="project" value="TreeGrafter"/>
</dbReference>
<dbReference type="PROSITE" id="PS50016">
    <property type="entry name" value="ZF_PHD_2"/>
    <property type="match status" value="2"/>
</dbReference>
<dbReference type="InterPro" id="IPR028942">
    <property type="entry name" value="WHIM1_dom"/>
</dbReference>
<evidence type="ECO:0000256" key="5">
    <source>
        <dbReference type="ARBA" id="ARBA00022833"/>
    </source>
</evidence>
<keyword evidence="4 12" id="KW-0863">Zinc-finger</keyword>
<organism evidence="18">
    <name type="scientific">Clastoptera arizonana</name>
    <name type="common">Arizona spittle bug</name>
    <dbReference type="NCBI Taxonomy" id="38151"/>
    <lineage>
        <taxon>Eukaryota</taxon>
        <taxon>Metazoa</taxon>
        <taxon>Ecdysozoa</taxon>
        <taxon>Arthropoda</taxon>
        <taxon>Hexapoda</taxon>
        <taxon>Insecta</taxon>
        <taxon>Pterygota</taxon>
        <taxon>Neoptera</taxon>
        <taxon>Paraneoptera</taxon>
        <taxon>Hemiptera</taxon>
        <taxon>Auchenorrhyncha</taxon>
        <taxon>Cercopoidea</taxon>
        <taxon>Clastopteridae</taxon>
        <taxon>Clastoptera</taxon>
    </lineage>
</organism>
<dbReference type="InterPro" id="IPR019786">
    <property type="entry name" value="Zinc_finger_PHD-type_CS"/>
</dbReference>
<reference evidence="18" key="1">
    <citation type="submission" date="2015-12" db="EMBL/GenBank/DDBJ databases">
        <title>De novo transcriptome assembly of four potential Pierce s Disease insect vectors from Arizona vineyards.</title>
        <authorList>
            <person name="Tassone E.E."/>
        </authorList>
    </citation>
    <scope>NUCLEOTIDE SEQUENCE</scope>
</reference>
<evidence type="ECO:0000256" key="8">
    <source>
        <dbReference type="ARBA" id="ARBA00023117"/>
    </source>
</evidence>
<gene>
    <name evidence="18" type="ORF">g.12803</name>
</gene>
<dbReference type="FunFam" id="3.30.40.10:FF:000300">
    <property type="entry name" value="Bromodomain adjacent to zinc finger domain protein 1A"/>
    <property type="match status" value="1"/>
</dbReference>
<dbReference type="Pfam" id="PF15612">
    <property type="entry name" value="WHIM1"/>
    <property type="match status" value="1"/>
</dbReference>
<dbReference type="Pfam" id="PF02791">
    <property type="entry name" value="DDT"/>
    <property type="match status" value="1"/>
</dbReference>
<comment type="subcellular location">
    <subcellularLocation>
        <location evidence="1 13">Nucleus</location>
    </subcellularLocation>
</comment>
<dbReference type="GO" id="GO:0006355">
    <property type="term" value="P:regulation of DNA-templated transcription"/>
    <property type="evidence" value="ECO:0007669"/>
    <property type="project" value="TreeGrafter"/>
</dbReference>
<dbReference type="EMBL" id="GEDC01007198">
    <property type="protein sequence ID" value="JAS30100.1"/>
    <property type="molecule type" value="Transcribed_RNA"/>
</dbReference>
<keyword evidence="2" id="KW-0597">Phosphoprotein</keyword>
<protein>
    <recommendedName>
        <fullName evidence="11">Bromodomain adjacent to zinc finger domain protein 1A</fullName>
    </recommendedName>
</protein>
<dbReference type="GO" id="GO:0008270">
    <property type="term" value="F:zinc ion binding"/>
    <property type="evidence" value="ECO:0007669"/>
    <property type="project" value="UniProtKB-KW"/>
</dbReference>
<keyword evidence="10 13" id="KW-0539">Nucleus</keyword>
<evidence type="ECO:0000259" key="16">
    <source>
        <dbReference type="PROSITE" id="PS50827"/>
    </source>
</evidence>
<dbReference type="PROSITE" id="PS50827">
    <property type="entry name" value="DDT"/>
    <property type="match status" value="1"/>
</dbReference>
<dbReference type="Pfam" id="PF15613">
    <property type="entry name" value="WSD"/>
    <property type="match status" value="1"/>
</dbReference>
<dbReference type="SUPFAM" id="SSF57903">
    <property type="entry name" value="FYVE/PHD zinc finger"/>
    <property type="match status" value="2"/>
</dbReference>
<dbReference type="SMART" id="SM00249">
    <property type="entry name" value="PHD"/>
    <property type="match status" value="2"/>
</dbReference>
<feature type="region of interest" description="Disordered" evidence="14">
    <location>
        <begin position="962"/>
        <end position="996"/>
    </location>
</feature>
<dbReference type="InterPro" id="IPR047171">
    <property type="entry name" value="BAZ1A"/>
</dbReference>
<evidence type="ECO:0000256" key="11">
    <source>
        <dbReference type="ARBA" id="ARBA00068253"/>
    </source>
</evidence>
<evidence type="ECO:0000256" key="10">
    <source>
        <dbReference type="ARBA" id="ARBA00023242"/>
    </source>
</evidence>
<keyword evidence="7" id="KW-0175">Coiled coil</keyword>
<evidence type="ECO:0000256" key="14">
    <source>
        <dbReference type="SAM" id="MobiDB-lite"/>
    </source>
</evidence>
<dbReference type="PANTHER" id="PTHR46510">
    <property type="entry name" value="BROMODOMAIN ADJACENT TO ZINC FINGER DOMAIN PROTEIN 1A"/>
    <property type="match status" value="1"/>
</dbReference>
<evidence type="ECO:0000256" key="1">
    <source>
        <dbReference type="ARBA" id="ARBA00004123"/>
    </source>
</evidence>
<evidence type="ECO:0000256" key="4">
    <source>
        <dbReference type="ARBA" id="ARBA00022771"/>
    </source>
</evidence>
<name>A0A1B6DWQ6_9HEMI</name>
<feature type="non-terminal residue" evidence="18">
    <location>
        <position position="1232"/>
    </location>
</feature>
<dbReference type="InterPro" id="IPR013136">
    <property type="entry name" value="WSTF_Acf1_Cbp146"/>
</dbReference>
<proteinExistence type="predicted"/>
<dbReference type="Pfam" id="PF00628">
    <property type="entry name" value="PHD"/>
    <property type="match status" value="2"/>
</dbReference>
<dbReference type="Gene3D" id="3.30.40.10">
    <property type="entry name" value="Zinc/RING finger domain, C3HC4 (zinc finger)"/>
    <property type="match status" value="2"/>
</dbReference>
<dbReference type="GO" id="GO:0045740">
    <property type="term" value="P:positive regulation of DNA replication"/>
    <property type="evidence" value="ECO:0007669"/>
    <property type="project" value="TreeGrafter"/>
</dbReference>
<keyword evidence="8" id="KW-0103">Bromodomain</keyword>
<evidence type="ECO:0000256" key="9">
    <source>
        <dbReference type="ARBA" id="ARBA00023163"/>
    </source>
</evidence>
<dbReference type="PROSITE" id="PS01359">
    <property type="entry name" value="ZF_PHD_1"/>
    <property type="match status" value="2"/>
</dbReference>
<feature type="domain" description="WAC" evidence="17">
    <location>
        <begin position="22"/>
        <end position="128"/>
    </location>
</feature>
<evidence type="ECO:0000313" key="18">
    <source>
        <dbReference type="EMBL" id="JAS30100.1"/>
    </source>
</evidence>
<sequence length="1232" mass="141959">MPLLYKKRFERNEIPSDLKDSDELFYCETTQEIFQDYEEFFARIILCNSLVWACQLTGKSNLTFQEALNSEETARKTLKEFPMELRIPVLYLVSLTERKSINELAEDVFSFARDRYFIGECVEVGINDHSWVSCRVLQVLEPAEKKLHDYKTPKLKNGERQFWPPASLYKYVVEPLTEEKKKGIIVEAHQIHRKKGVYTKEKNKLYLKQFIEQKNGIWCLKESTANKVGIPMIQFNQIFVGKTPVLKPIKKALINGLKITNNNSPKKEKRQESLDKYFFKKSPSKASSQVASKSPKKNCETPQKIMAKKLKQKYKSSMKNSTLISKIRNKQDLLKEKKKKEFLQSHTPMTSAELQKIKEKQKEDKIKSQAEKRAKKKAKKIELANFMKEWNRQREDLELEDLKEMPTPTPLESRIPNDCFGDFVMVMEFLHNFGDSVQIKDYFPGGLTFDLLERAIVEKEIAGPLCDIIQMLLDTIFKLQEEEDDEIKDTVMDKGQDIYVDRRDITALEGVKCATNAASWSQLFQGTPLDKLTIDASTLTEVLRLHLLASGGRSGDNSAKWRYQQRGGYTSFDDPGLMLRLHQPHILRALSQSTVSDLSVGDKLAILHCLMNQILTFANLRDEIEERCEKVKQGRIELKTLHAADIKREKELIIKLKAREITPEQMNQEKAVLEKHIQSRKRKSDELNELNLFTQIMPIGLDRAYRRFWLFSSLPGIFVEYDNQLTGTCLPKPTPLNKSSNLEDAAAYARRLFEEGSNKENLDGDKIKKIAMTPNKKLLAEKNGDCEDTIRNKPSDGLKPLTCWADPVNCPVHGAMKMCWSFFHEESDVDKLIESLNDRGLREHNLRKFLIDQKNKIIQNLSKCPVSKLNSSMASKSEEIRKTGRGNSKYENANLNFPLGTPNNEILASILRDLILETEQKINDGCLGSLKVESREEWKKAIEATFYDKQCDQLIWGPRKRQLEDSSTNIPDDDSKSEESGSRPGTPSSELTYKDPLRFRGNDVEQSIIIRDFASAILQVEQSVDQKYLKRPLGLDEKERNNLKESIKKEDSLKVKERWETSLMSSTSFAQLFLHFTTLDNSIEWGKSILKAYCRICRRRGDPEKMLLCDKCNKGHHMYCLKPPLKKVPDGDWFCMRCKPREKAVPVKKSKPLFTTDAEADEINESREDKKITEKDLPVGKCSSCSEKGSLIKCDSCKKGQHLLCIYPPIRKIPSRKWFCHKCRQPNPTLPD</sequence>
<evidence type="ECO:0000256" key="12">
    <source>
        <dbReference type="PROSITE-ProRule" id="PRU00146"/>
    </source>
</evidence>
<dbReference type="InterPro" id="IPR013083">
    <property type="entry name" value="Znf_RING/FYVE/PHD"/>
</dbReference>
<accession>A0A1B6DWQ6</accession>
<evidence type="ECO:0000256" key="6">
    <source>
        <dbReference type="ARBA" id="ARBA00023015"/>
    </source>
</evidence>
<evidence type="ECO:0000256" key="3">
    <source>
        <dbReference type="ARBA" id="ARBA00022723"/>
    </source>
</evidence>